<reference evidence="1 2" key="1">
    <citation type="submission" date="2014-03" db="EMBL/GenBank/DDBJ databases">
        <title>Draft Genome of Photorhabdus luminescens BA1, an Egyptian Isolate.</title>
        <authorList>
            <person name="Ghazal S."/>
            <person name="Hurst S.G.IV."/>
            <person name="Morris K."/>
            <person name="Thomas K."/>
            <person name="Tisa L.S."/>
        </authorList>
    </citation>
    <scope>NUCLEOTIDE SEQUENCE [LARGE SCALE GENOMIC DNA]</scope>
    <source>
        <strain evidence="1 2">BA1</strain>
    </source>
</reference>
<evidence type="ECO:0000313" key="2">
    <source>
        <dbReference type="Proteomes" id="UP000023464"/>
    </source>
</evidence>
<sequence>MKPYLYQKQAITKFKLQPLTGGIHLPLTETRFANYVNEEHTWRLKFDLCCKIEFSPLNR</sequence>
<organism evidence="1 2">
    <name type="scientific">Photorhabdus aegyptia</name>
    <dbReference type="NCBI Taxonomy" id="2805098"/>
    <lineage>
        <taxon>Bacteria</taxon>
        <taxon>Pseudomonadati</taxon>
        <taxon>Pseudomonadota</taxon>
        <taxon>Gammaproteobacteria</taxon>
        <taxon>Enterobacterales</taxon>
        <taxon>Morganellaceae</taxon>
        <taxon>Photorhabdus</taxon>
    </lineage>
</organism>
<evidence type="ECO:0000313" key="1">
    <source>
        <dbReference type="EMBL" id="EYU13897.1"/>
    </source>
</evidence>
<keyword evidence="2" id="KW-1185">Reference proteome</keyword>
<gene>
    <name evidence="1" type="ORF">BA1DRAFT_03582</name>
</gene>
<dbReference type="EMBL" id="JFGV01000065">
    <property type="protein sequence ID" value="EYU13897.1"/>
    <property type="molecule type" value="Genomic_DNA"/>
</dbReference>
<accession>A0A022PCJ9</accession>
<dbReference type="AlphaFoldDB" id="A0A022PCJ9"/>
<comment type="caution">
    <text evidence="1">The sequence shown here is derived from an EMBL/GenBank/DDBJ whole genome shotgun (WGS) entry which is preliminary data.</text>
</comment>
<proteinExistence type="predicted"/>
<name>A0A022PCJ9_9GAMM</name>
<dbReference type="Proteomes" id="UP000023464">
    <property type="component" value="Unassembled WGS sequence"/>
</dbReference>
<protein>
    <submittedName>
        <fullName evidence="1">Uncharacterized protein</fullName>
    </submittedName>
</protein>